<protein>
    <recommendedName>
        <fullName evidence="3">Lipoprotein</fullName>
    </recommendedName>
</protein>
<evidence type="ECO:0000313" key="1">
    <source>
        <dbReference type="EMBL" id="PXX79644.1"/>
    </source>
</evidence>
<dbReference type="EMBL" id="QJKH01000005">
    <property type="protein sequence ID" value="PXX79644.1"/>
    <property type="molecule type" value="Genomic_DNA"/>
</dbReference>
<sequence length="401" mass="46737">MRKTEPVLLCLLLMSGCAYEKVDEPSVPVQPLVPVQEETNPYQHQKLMQISEEYKYLPTKVADKEELCKGLPFDDYLSIQYAENGKVYYIVHDPISDNRQVLLCAYDIEQKQVEILEQWSIGNLYISSFAYINDTLVYCTINSYDDLLAEYIIFIKEGDEVKEIDNGKLLTYYLNSSPILTKVGKHLYYGTMLHDIDEDGIGKVGFKFVKINNGTAETLILKDFSFSYYEYDNNHFERYRYLIFSNNQVAALAWDDDKSYAYLYDDIKKDFKVIEILGMQDFMGFLNNDLLFSKVFDGMSYPSTALPYSLYDINTDRIREVGWDNYQYVSFLNDNELLCYNESSEYWVISQSENGNVEATEVEFKWDMKMPHIGKGYALNDNQFLITTSEEVWLCSKTSIE</sequence>
<evidence type="ECO:0000313" key="2">
    <source>
        <dbReference type="Proteomes" id="UP000247612"/>
    </source>
</evidence>
<dbReference type="RefSeq" id="WP_022937017.1">
    <property type="nucleotide sequence ID" value="NZ_CABKRQ010000002.1"/>
</dbReference>
<gene>
    <name evidence="1" type="ORF">DES51_105116</name>
</gene>
<dbReference type="AlphaFoldDB" id="A0A318KNN2"/>
<proteinExistence type="predicted"/>
<keyword evidence="2" id="KW-1185">Reference proteome</keyword>
<dbReference type="Proteomes" id="UP000247612">
    <property type="component" value="Unassembled WGS sequence"/>
</dbReference>
<accession>A0A318KNN2</accession>
<organism evidence="1 2">
    <name type="scientific">Dielma fastidiosa</name>
    <dbReference type="NCBI Taxonomy" id="1034346"/>
    <lineage>
        <taxon>Bacteria</taxon>
        <taxon>Bacillati</taxon>
        <taxon>Bacillota</taxon>
        <taxon>Erysipelotrichia</taxon>
        <taxon>Erysipelotrichales</taxon>
        <taxon>Erysipelotrichaceae</taxon>
        <taxon>Dielma</taxon>
    </lineage>
</organism>
<comment type="caution">
    <text evidence="1">The sequence shown here is derived from an EMBL/GenBank/DDBJ whole genome shotgun (WGS) entry which is preliminary data.</text>
</comment>
<evidence type="ECO:0008006" key="3">
    <source>
        <dbReference type="Google" id="ProtNLM"/>
    </source>
</evidence>
<dbReference type="PROSITE" id="PS51257">
    <property type="entry name" value="PROKAR_LIPOPROTEIN"/>
    <property type="match status" value="1"/>
</dbReference>
<dbReference type="OrthoDB" id="9815730at2"/>
<name>A0A318KNN2_9FIRM</name>
<reference evidence="1 2" key="1">
    <citation type="submission" date="2018-05" db="EMBL/GenBank/DDBJ databases">
        <title>Genomic Encyclopedia of Type Strains, Phase IV (KMG-IV): sequencing the most valuable type-strain genomes for metagenomic binning, comparative biology and taxonomic classification.</title>
        <authorList>
            <person name="Goeker M."/>
        </authorList>
    </citation>
    <scope>NUCLEOTIDE SEQUENCE [LARGE SCALE GENOMIC DNA]</scope>
    <source>
        <strain evidence="1 2">JC118</strain>
    </source>
</reference>